<feature type="compositionally biased region" description="Low complexity" evidence="1">
    <location>
        <begin position="234"/>
        <end position="252"/>
    </location>
</feature>
<evidence type="ECO:0000313" key="5">
    <source>
        <dbReference type="Proteomes" id="UP000829364"/>
    </source>
</evidence>
<dbReference type="InterPro" id="IPR040554">
    <property type="entry name" value="KPWE_PEX14_dom"/>
</dbReference>
<protein>
    <submittedName>
        <fullName evidence="4">Uncharacterized protein</fullName>
    </submittedName>
</protein>
<dbReference type="Pfam" id="PF17733">
    <property type="entry name" value="KPWE_dom"/>
    <property type="match status" value="1"/>
</dbReference>
<dbReference type="RefSeq" id="XP_047843514.1">
    <property type="nucleotide sequence ID" value="XM_047987529.1"/>
</dbReference>
<feature type="region of interest" description="Disordered" evidence="1">
    <location>
        <begin position="321"/>
        <end position="376"/>
    </location>
</feature>
<name>A0A9Q8QHN5_9HYPO</name>
<organism evidence="4 5">
    <name type="scientific">Purpureocillium takamizusanense</name>
    <dbReference type="NCBI Taxonomy" id="2060973"/>
    <lineage>
        <taxon>Eukaryota</taxon>
        <taxon>Fungi</taxon>
        <taxon>Dikarya</taxon>
        <taxon>Ascomycota</taxon>
        <taxon>Pezizomycotina</taxon>
        <taxon>Sordariomycetes</taxon>
        <taxon>Hypocreomycetidae</taxon>
        <taxon>Hypocreales</taxon>
        <taxon>Ophiocordycipitaceae</taxon>
        <taxon>Purpureocillium</taxon>
    </lineage>
</organism>
<sequence>MLHGTIRILTRHSIRQSQIITCLILELARRTCATEFRPWPEPPALGPRGFARPVQPNIIRYSAYPPKHSIPDAGTPRKPTPNSSHGHHSQVTSSFASSSLYQIIVSSLIYSNNETPHFTRPARRSIMAQPPPTASGADRIRSLTDQDAIFQAFDSYPWSKDKAFLAGLSAILGEPSSSPAPNPQGSPADIATHARVFYYAQRIGVQIDFAQYQRWLADHPDHQPPHVVPPGYLSSQQDSADSAAAGETTTSPASPPPTLSWQQAAPKADLYVDRSAVPASQSAPGGAGEPNYPMGFAEMLKLLQEGKPIPGIRQIPNTLARDPGVKPVGSRAAPKKPWERDEVIAPPDMDLPHSLDTEFPPLESDTPEAQTEAVAS</sequence>
<dbReference type="Pfam" id="PF25871">
    <property type="entry name" value="HTH_76"/>
    <property type="match status" value="1"/>
</dbReference>
<evidence type="ECO:0000313" key="4">
    <source>
        <dbReference type="EMBL" id="UNI20033.1"/>
    </source>
</evidence>
<accession>A0A9Q8QHN5</accession>
<dbReference type="Proteomes" id="UP000829364">
    <property type="component" value="Chromosome 5"/>
</dbReference>
<evidence type="ECO:0000259" key="3">
    <source>
        <dbReference type="Pfam" id="PF25871"/>
    </source>
</evidence>
<dbReference type="PANTHER" id="PTHR36855">
    <property type="entry name" value="CHROMOSOME 10, WHOLE GENOME SHOTGUN SEQUENCE"/>
    <property type="match status" value="1"/>
</dbReference>
<evidence type="ECO:0000259" key="2">
    <source>
        <dbReference type="Pfam" id="PF17733"/>
    </source>
</evidence>
<evidence type="ECO:0000256" key="1">
    <source>
        <dbReference type="SAM" id="MobiDB-lite"/>
    </source>
</evidence>
<proteinExistence type="predicted"/>
<dbReference type="PANTHER" id="PTHR36855:SF1">
    <property type="entry name" value="PEROXISOME MEMBRANE ANCHOR PROTEIN PEX14P N-TERMINAL DOMAIN-CONTAINING PROTEIN"/>
    <property type="match status" value="1"/>
</dbReference>
<keyword evidence="5" id="KW-1185">Reference proteome</keyword>
<reference evidence="4" key="1">
    <citation type="submission" date="2021-11" db="EMBL/GenBank/DDBJ databases">
        <title>Purpureocillium_takamizusanense_genome.</title>
        <authorList>
            <person name="Nguyen N.-H."/>
        </authorList>
    </citation>
    <scope>NUCLEOTIDE SEQUENCE</scope>
    <source>
        <strain evidence="4">PT3</strain>
    </source>
</reference>
<dbReference type="OrthoDB" id="9936937at2759"/>
<dbReference type="EMBL" id="CP086358">
    <property type="protein sequence ID" value="UNI20033.1"/>
    <property type="molecule type" value="Genomic_DNA"/>
</dbReference>
<feature type="region of interest" description="Disordered" evidence="1">
    <location>
        <begin position="65"/>
        <end position="91"/>
    </location>
</feature>
<dbReference type="GeneID" id="72068112"/>
<dbReference type="InterPro" id="IPR058841">
    <property type="entry name" value="HTH_76"/>
</dbReference>
<feature type="compositionally biased region" description="Polar residues" evidence="1">
    <location>
        <begin position="80"/>
        <end position="91"/>
    </location>
</feature>
<feature type="domain" description="Peroxisomal membrane protein PEX14-like KPWE" evidence="2">
    <location>
        <begin position="292"/>
        <end position="340"/>
    </location>
</feature>
<feature type="region of interest" description="Disordered" evidence="1">
    <location>
        <begin position="220"/>
        <end position="261"/>
    </location>
</feature>
<feature type="domain" description="PEX14-like helix-turn-helix" evidence="3">
    <location>
        <begin position="147"/>
        <end position="220"/>
    </location>
</feature>
<dbReference type="AlphaFoldDB" id="A0A9Q8QHN5"/>
<gene>
    <name evidence="4" type="ORF">JDV02_006163</name>
</gene>